<feature type="transmembrane region" description="Helical" evidence="1">
    <location>
        <begin position="369"/>
        <end position="384"/>
    </location>
</feature>
<sequence length="499" mass="57674">MPLASKYFNHYFYTIMIVIGMYTVLPFLLLSVYNQPSTDDFEYAIRDNQASFIATQIDTYLNWSGRYFSTMVSRINPIRFDSWFWYKAGSLLFLLLFLTTLYWLISTLFDKLKRIQKLAFTALITTIYLSHLPDVSRGLYYMTHYFVYQLPSIFTILALILIIKFFNPEGQRHRTLYLVSILIICLAIIGTNELSLVSVLSIITLILIQLVKQKHQALQYILILFVFCVTASVVMVLAPGNYQRMELNSGDTGNFTWSVLASLILIPTYFYKWGLVLVSASILYVLLWPDISSSTSYNSVFKGSLWLTVAFFLGTLFLMNFTYAWSTGAVPKPNVENVIYFYFVLGWFYILHALLELHYKQPPISRHNFVLYLAVLFLFLRHVINIDNNISTAYLDLLSGKAAKHNDELNKRYALLKSSNCQVCIVEPLTDMPKSLYLYDITQYIPAKDSPINRTQKLFWNKKGIYLSKPGPSGWPTDESNLETLHSIGRQIKHRLLGQ</sequence>
<feature type="transmembrane region" description="Helical" evidence="1">
    <location>
        <begin position="83"/>
        <end position="105"/>
    </location>
</feature>
<dbReference type="InterPro" id="IPR045691">
    <property type="entry name" value="DUF6056"/>
</dbReference>
<dbReference type="Proteomes" id="UP000813018">
    <property type="component" value="Unassembled WGS sequence"/>
</dbReference>
<reference evidence="2 3" key="1">
    <citation type="journal article" date="2016" name="Int. J. Syst. Evol. Microbiol.">
        <title>Pontibacter aydingkolensis sp. nov., isolated from soil of a salt lake.</title>
        <authorList>
            <person name="Osman G."/>
            <person name="Zhang T."/>
            <person name="Lou K."/>
            <person name="Gao Y."/>
            <person name="Chang W."/>
            <person name="Lin Q."/>
            <person name="Yang H.M."/>
            <person name="Huo X.D."/>
            <person name="Wang N."/>
        </authorList>
    </citation>
    <scope>NUCLEOTIDE SEQUENCE [LARGE SCALE GENOMIC DNA]</scope>
    <source>
        <strain evidence="2 3">KACC 19255</strain>
    </source>
</reference>
<dbReference type="EMBL" id="JAHYXK010000002">
    <property type="protein sequence ID" value="MBW7465894.1"/>
    <property type="molecule type" value="Genomic_DNA"/>
</dbReference>
<feature type="transmembrane region" description="Helical" evidence="1">
    <location>
        <begin position="252"/>
        <end position="270"/>
    </location>
</feature>
<proteinExistence type="predicted"/>
<name>A0ABS7CPX6_9BACT</name>
<organism evidence="2 3">
    <name type="scientific">Pontibacter aydingkolensis</name>
    <dbReference type="NCBI Taxonomy" id="1911536"/>
    <lineage>
        <taxon>Bacteria</taxon>
        <taxon>Pseudomonadati</taxon>
        <taxon>Bacteroidota</taxon>
        <taxon>Cytophagia</taxon>
        <taxon>Cytophagales</taxon>
        <taxon>Hymenobacteraceae</taxon>
        <taxon>Pontibacter</taxon>
    </lineage>
</organism>
<evidence type="ECO:0008006" key="4">
    <source>
        <dbReference type="Google" id="ProtNLM"/>
    </source>
</evidence>
<evidence type="ECO:0000256" key="1">
    <source>
        <dbReference type="SAM" id="Phobius"/>
    </source>
</evidence>
<protein>
    <recommendedName>
        <fullName evidence="4">Inner membrane protein</fullName>
    </recommendedName>
</protein>
<feature type="transmembrane region" description="Helical" evidence="1">
    <location>
        <begin position="178"/>
        <end position="211"/>
    </location>
</feature>
<dbReference type="RefSeq" id="WP_219875789.1">
    <property type="nucleotide sequence ID" value="NZ_JAHYXK010000002.1"/>
</dbReference>
<gene>
    <name evidence="2" type="ORF">K0O23_02350</name>
</gene>
<evidence type="ECO:0000313" key="3">
    <source>
        <dbReference type="Proteomes" id="UP000813018"/>
    </source>
</evidence>
<keyword evidence="1" id="KW-0812">Transmembrane</keyword>
<accession>A0ABS7CPX6</accession>
<keyword evidence="1" id="KW-1133">Transmembrane helix</keyword>
<keyword evidence="1" id="KW-0472">Membrane</keyword>
<feature type="transmembrane region" description="Helical" evidence="1">
    <location>
        <begin position="217"/>
        <end position="240"/>
    </location>
</feature>
<feature type="transmembrane region" description="Helical" evidence="1">
    <location>
        <begin position="145"/>
        <end position="166"/>
    </location>
</feature>
<feature type="transmembrane region" description="Helical" evidence="1">
    <location>
        <begin position="12"/>
        <end position="33"/>
    </location>
</feature>
<comment type="caution">
    <text evidence="2">The sequence shown here is derived from an EMBL/GenBank/DDBJ whole genome shotgun (WGS) entry which is preliminary data.</text>
</comment>
<feature type="transmembrane region" description="Helical" evidence="1">
    <location>
        <begin position="305"/>
        <end position="326"/>
    </location>
</feature>
<feature type="transmembrane region" description="Helical" evidence="1">
    <location>
        <begin position="338"/>
        <end position="357"/>
    </location>
</feature>
<keyword evidence="3" id="KW-1185">Reference proteome</keyword>
<evidence type="ECO:0000313" key="2">
    <source>
        <dbReference type="EMBL" id="MBW7465894.1"/>
    </source>
</evidence>
<dbReference type="Pfam" id="PF19528">
    <property type="entry name" value="DUF6056"/>
    <property type="match status" value="1"/>
</dbReference>